<dbReference type="GO" id="GO:0009097">
    <property type="term" value="P:isoleucine biosynthetic process"/>
    <property type="evidence" value="ECO:0007669"/>
    <property type="project" value="UniProtKB-UniRule"/>
</dbReference>
<protein>
    <recommendedName>
        <fullName evidence="9">Ketol-acid reductoisomerase (NADP(+))</fullName>
        <shortName evidence="9">KARI</shortName>
        <ecNumber evidence="9">1.1.1.86</ecNumber>
    </recommendedName>
    <alternativeName>
        <fullName evidence="9">Acetohydroxy-acid isomeroreductase</fullName>
        <shortName evidence="9">AHIR</shortName>
    </alternativeName>
    <alternativeName>
        <fullName evidence="9">Alpha-keto-beta-hydroxylacyl reductoisomerase</fullName>
    </alternativeName>
</protein>
<feature type="domain" description="KARI C-terminal knotted" evidence="12">
    <location>
        <begin position="183"/>
        <end position="328"/>
    </location>
</feature>
<feature type="binding site" evidence="9 10">
    <location>
        <position position="227"/>
    </location>
    <ligand>
        <name>Mg(2+)</name>
        <dbReference type="ChEBI" id="CHEBI:18420"/>
        <label>2</label>
    </ligand>
</feature>
<sequence>MTKMYREQDVNREVFEGKTLAVLGYGSQGRAHALNLRESGFQVRLGLRPEGRSWKKAQADGWEPLPPGEAVVGADLVAILVPDMAQAALYQDYVAPNLKPGAALLFAHGFNVHFKHIQPPKEADVIMVAPKSPGDLVRRQYQQGRGVPCLIAVDQDAGGQAFDRALAYADGLGGTKAGVLQTTFAEETETDLFGEQAVLCGGVTELIRYGYETLVEAGYQPEAAYFECLHELKLIVDLIYEGGFTKMHEFVSETAKYGDLTRGPRVVDASVKANMKEVLTEIQNGTFANEWREENDQGLPHYNKLLNEDLEHPIEQVGKELRSAMAWLKPQMEGAK</sequence>
<gene>
    <name evidence="9 13" type="primary">ilvC</name>
    <name evidence="13" type="ORF">J3U88_09480</name>
</gene>
<feature type="binding site" evidence="9 10">
    <location>
        <position position="231"/>
    </location>
    <ligand>
        <name>Mg(2+)</name>
        <dbReference type="ChEBI" id="CHEBI:18420"/>
        <label>2</label>
    </ligand>
</feature>
<dbReference type="NCBIfam" id="TIGR00465">
    <property type="entry name" value="ilvC"/>
    <property type="match status" value="1"/>
</dbReference>
<evidence type="ECO:0000256" key="6">
    <source>
        <dbReference type="ARBA" id="ARBA00022842"/>
    </source>
</evidence>
<feature type="binding site" evidence="9">
    <location>
        <position position="134"/>
    </location>
    <ligand>
        <name>NADP(+)</name>
        <dbReference type="ChEBI" id="CHEBI:58349"/>
    </ligand>
</feature>
<feature type="binding site" evidence="9 10">
    <location>
        <position position="191"/>
    </location>
    <ligand>
        <name>Mg(2+)</name>
        <dbReference type="ChEBI" id="CHEBI:18420"/>
        <label>2</label>
    </ligand>
</feature>
<accession>A0A8J7Q3P8</accession>
<dbReference type="FunFam" id="3.40.50.720:FF:000023">
    <property type="entry name" value="Ketol-acid reductoisomerase (NADP(+))"/>
    <property type="match status" value="1"/>
</dbReference>
<evidence type="ECO:0000256" key="9">
    <source>
        <dbReference type="HAMAP-Rule" id="MF_00435"/>
    </source>
</evidence>
<dbReference type="GO" id="GO:0000287">
    <property type="term" value="F:magnesium ion binding"/>
    <property type="evidence" value="ECO:0007669"/>
    <property type="project" value="UniProtKB-UniRule"/>
</dbReference>
<feature type="active site" evidence="9">
    <location>
        <position position="108"/>
    </location>
</feature>
<evidence type="ECO:0000256" key="4">
    <source>
        <dbReference type="ARBA" id="ARBA00022605"/>
    </source>
</evidence>
<dbReference type="EC" id="1.1.1.86" evidence="9"/>
<keyword evidence="14" id="KW-1185">Reference proteome</keyword>
<dbReference type="GO" id="GO:0050661">
    <property type="term" value="F:NADP binding"/>
    <property type="evidence" value="ECO:0007669"/>
    <property type="project" value="InterPro"/>
</dbReference>
<comment type="similarity">
    <text evidence="3 9 10">Belongs to the ketol-acid reductoisomerase family.</text>
</comment>
<feature type="binding site" evidence="9 10">
    <location>
        <position position="191"/>
    </location>
    <ligand>
        <name>Mg(2+)</name>
        <dbReference type="ChEBI" id="CHEBI:18420"/>
        <label>1</label>
    </ligand>
</feature>
<dbReference type="UniPathway" id="UPA00047">
    <property type="reaction ID" value="UER00056"/>
</dbReference>
<dbReference type="PROSITE" id="PS51851">
    <property type="entry name" value="KARI_C"/>
    <property type="match status" value="1"/>
</dbReference>
<comment type="function">
    <text evidence="9">Involved in the biosynthesis of branched-chain amino acids (BCAA). Catalyzes an alkyl-migration followed by a ketol-acid reduction of (S)-2-acetolactate (S2AL) to yield (R)-2,3-dihydroxy-isovalerate. In the isomerase reaction, S2AL is rearranged via a Mg-dependent methyl migration to produce 3-hydroxy-3-methyl-2-ketobutyrate (HMKB). In the reductase reaction, this 2-ketoacid undergoes a metal-dependent reduction by NADPH to yield (R)-2,3-dihydroxy-isovalerate.</text>
</comment>
<dbReference type="GO" id="GO:0009099">
    <property type="term" value="P:L-valine biosynthetic process"/>
    <property type="evidence" value="ECO:0007669"/>
    <property type="project" value="UniProtKB-UniRule"/>
</dbReference>
<dbReference type="EMBL" id="JAFREP010000007">
    <property type="protein sequence ID" value="MBO1318690.1"/>
    <property type="molecule type" value="Genomic_DNA"/>
</dbReference>
<proteinExistence type="inferred from homology"/>
<dbReference type="InterPro" id="IPR013116">
    <property type="entry name" value="KARI_N"/>
</dbReference>
<evidence type="ECO:0000256" key="7">
    <source>
        <dbReference type="ARBA" id="ARBA00023002"/>
    </source>
</evidence>
<comment type="cofactor">
    <cofactor evidence="9">
        <name>Mg(2+)</name>
        <dbReference type="ChEBI" id="CHEBI:18420"/>
    </cofactor>
    <text evidence="9">Binds 2 magnesium ions per subunit.</text>
</comment>
<evidence type="ECO:0000256" key="5">
    <source>
        <dbReference type="ARBA" id="ARBA00022723"/>
    </source>
</evidence>
<feature type="domain" description="KARI N-terminal Rossmann" evidence="11">
    <location>
        <begin position="2"/>
        <end position="182"/>
    </location>
</feature>
<dbReference type="SUPFAM" id="SSF51735">
    <property type="entry name" value="NAD(P)-binding Rossmann-fold domains"/>
    <property type="match status" value="1"/>
</dbReference>
<feature type="binding site" evidence="9">
    <location>
        <begin position="25"/>
        <end position="28"/>
    </location>
    <ligand>
        <name>NADP(+)</name>
        <dbReference type="ChEBI" id="CHEBI:58349"/>
    </ligand>
</feature>
<evidence type="ECO:0000313" key="14">
    <source>
        <dbReference type="Proteomes" id="UP000664417"/>
    </source>
</evidence>
<dbReference type="NCBIfam" id="NF009940">
    <property type="entry name" value="PRK13403.1"/>
    <property type="match status" value="1"/>
</dbReference>
<comment type="catalytic activity">
    <reaction evidence="9">
        <text>(2R,3R)-2,3-dihydroxy-3-methylpentanoate + NADP(+) = (S)-2-ethyl-2-hydroxy-3-oxobutanoate + NADPH + H(+)</text>
        <dbReference type="Rhea" id="RHEA:13493"/>
        <dbReference type="ChEBI" id="CHEBI:15378"/>
        <dbReference type="ChEBI" id="CHEBI:49256"/>
        <dbReference type="ChEBI" id="CHEBI:49258"/>
        <dbReference type="ChEBI" id="CHEBI:57783"/>
        <dbReference type="ChEBI" id="CHEBI:58349"/>
        <dbReference type="EC" id="1.1.1.86"/>
    </reaction>
</comment>
<keyword evidence="5 9" id="KW-0479">Metal-binding</keyword>
<comment type="catalytic activity">
    <reaction evidence="9">
        <text>(2R)-2,3-dihydroxy-3-methylbutanoate + NADP(+) = (2S)-2-acetolactate + NADPH + H(+)</text>
        <dbReference type="Rhea" id="RHEA:22068"/>
        <dbReference type="ChEBI" id="CHEBI:15378"/>
        <dbReference type="ChEBI" id="CHEBI:49072"/>
        <dbReference type="ChEBI" id="CHEBI:57783"/>
        <dbReference type="ChEBI" id="CHEBI:58349"/>
        <dbReference type="ChEBI" id="CHEBI:58476"/>
        <dbReference type="EC" id="1.1.1.86"/>
    </reaction>
</comment>
<dbReference type="Gene3D" id="3.40.50.720">
    <property type="entry name" value="NAD(P)-binding Rossmann-like Domain"/>
    <property type="match status" value="1"/>
</dbReference>
<dbReference type="UniPathway" id="UPA00049">
    <property type="reaction ID" value="UER00060"/>
</dbReference>
<dbReference type="SUPFAM" id="SSF48179">
    <property type="entry name" value="6-phosphogluconate dehydrogenase C-terminal domain-like"/>
    <property type="match status" value="1"/>
</dbReference>
<keyword evidence="7 9" id="KW-0560">Oxidoreductase</keyword>
<keyword evidence="6 9" id="KW-0460">Magnesium</keyword>
<dbReference type="Pfam" id="PF01450">
    <property type="entry name" value="KARI_C"/>
    <property type="match status" value="1"/>
</dbReference>
<name>A0A8J7Q3P8_9BACT</name>
<keyword evidence="9" id="KW-0521">NADP</keyword>
<reference evidence="13" key="1">
    <citation type="submission" date="2021-03" db="EMBL/GenBank/DDBJ databases">
        <authorList>
            <person name="Wang G."/>
        </authorList>
    </citation>
    <scope>NUCLEOTIDE SEQUENCE</scope>
    <source>
        <strain evidence="13">KCTC 12899</strain>
    </source>
</reference>
<comment type="caution">
    <text evidence="13">The sequence shown here is derived from an EMBL/GenBank/DDBJ whole genome shotgun (WGS) entry which is preliminary data.</text>
</comment>
<evidence type="ECO:0000313" key="13">
    <source>
        <dbReference type="EMBL" id="MBO1318690.1"/>
    </source>
</evidence>
<dbReference type="InterPro" id="IPR008927">
    <property type="entry name" value="6-PGluconate_DH-like_C_sf"/>
</dbReference>
<dbReference type="GO" id="GO:0004455">
    <property type="term" value="F:ketol-acid reductoisomerase activity"/>
    <property type="evidence" value="ECO:0007669"/>
    <property type="project" value="UniProtKB-UniRule"/>
</dbReference>
<feature type="binding site" evidence="9 10">
    <location>
        <position position="195"/>
    </location>
    <ligand>
        <name>Mg(2+)</name>
        <dbReference type="ChEBI" id="CHEBI:18420"/>
        <label>1</label>
    </ligand>
</feature>
<evidence type="ECO:0000256" key="8">
    <source>
        <dbReference type="ARBA" id="ARBA00023304"/>
    </source>
</evidence>
<dbReference type="Gene3D" id="6.10.240.10">
    <property type="match status" value="1"/>
</dbReference>
<evidence type="ECO:0000256" key="10">
    <source>
        <dbReference type="PROSITE-ProRule" id="PRU01198"/>
    </source>
</evidence>
<dbReference type="RefSeq" id="WP_207858338.1">
    <property type="nucleotide sequence ID" value="NZ_JAFREP010000007.1"/>
</dbReference>
<comment type="pathway">
    <text evidence="1 9">Amino-acid biosynthesis; L-valine biosynthesis; L-valine from pyruvate: step 2/4.</text>
</comment>
<dbReference type="Pfam" id="PF07991">
    <property type="entry name" value="KARI_N"/>
    <property type="match status" value="1"/>
</dbReference>
<dbReference type="InterPro" id="IPR013023">
    <property type="entry name" value="KARI"/>
</dbReference>
<dbReference type="InterPro" id="IPR014359">
    <property type="entry name" value="KARI_prok"/>
</dbReference>
<comment type="pathway">
    <text evidence="2 9">Amino-acid biosynthesis; L-isoleucine biosynthesis; L-isoleucine from 2-oxobutanoate: step 2/4.</text>
</comment>
<dbReference type="InterPro" id="IPR036291">
    <property type="entry name" value="NAD(P)-bd_dom_sf"/>
</dbReference>
<dbReference type="AlphaFoldDB" id="A0A8J7Q3P8"/>
<dbReference type="PANTHER" id="PTHR21371">
    <property type="entry name" value="KETOL-ACID REDUCTOISOMERASE, MITOCHONDRIAL"/>
    <property type="match status" value="1"/>
</dbReference>
<dbReference type="Proteomes" id="UP000664417">
    <property type="component" value="Unassembled WGS sequence"/>
</dbReference>
<dbReference type="NCBIfam" id="NF004017">
    <property type="entry name" value="PRK05479.1"/>
    <property type="match status" value="1"/>
</dbReference>
<dbReference type="PANTHER" id="PTHR21371:SF1">
    <property type="entry name" value="KETOL-ACID REDUCTOISOMERASE, MITOCHONDRIAL"/>
    <property type="match status" value="1"/>
</dbReference>
<dbReference type="PROSITE" id="PS51850">
    <property type="entry name" value="KARI_N"/>
    <property type="match status" value="1"/>
</dbReference>
<evidence type="ECO:0000259" key="12">
    <source>
        <dbReference type="PROSITE" id="PS51851"/>
    </source>
</evidence>
<dbReference type="HAMAP" id="MF_00435">
    <property type="entry name" value="IlvC"/>
    <property type="match status" value="1"/>
</dbReference>
<dbReference type="PIRSF" id="PIRSF000116">
    <property type="entry name" value="IlvC_gammaproteo"/>
    <property type="match status" value="1"/>
</dbReference>
<keyword evidence="8 9" id="KW-0100">Branched-chain amino acid biosynthesis</keyword>
<evidence type="ECO:0000256" key="2">
    <source>
        <dbReference type="ARBA" id="ARBA00004885"/>
    </source>
</evidence>
<comment type="caution">
    <text evidence="9">Lacks conserved residue(s) required for the propagation of feature annotation.</text>
</comment>
<evidence type="ECO:0000256" key="1">
    <source>
        <dbReference type="ARBA" id="ARBA00004864"/>
    </source>
</evidence>
<organism evidence="13 14">
    <name type="scientific">Acanthopleuribacter pedis</name>
    <dbReference type="NCBI Taxonomy" id="442870"/>
    <lineage>
        <taxon>Bacteria</taxon>
        <taxon>Pseudomonadati</taxon>
        <taxon>Acidobacteriota</taxon>
        <taxon>Holophagae</taxon>
        <taxon>Acanthopleuribacterales</taxon>
        <taxon>Acanthopleuribacteraceae</taxon>
        <taxon>Acanthopleuribacter</taxon>
    </lineage>
</organism>
<keyword evidence="4 9" id="KW-0028">Amino-acid biosynthesis</keyword>
<dbReference type="InterPro" id="IPR000506">
    <property type="entry name" value="KARI_C"/>
</dbReference>
<feature type="binding site" evidence="9">
    <location>
        <position position="48"/>
    </location>
    <ligand>
        <name>NADP(+)</name>
        <dbReference type="ChEBI" id="CHEBI:58349"/>
    </ligand>
</feature>
<evidence type="ECO:0000256" key="3">
    <source>
        <dbReference type="ARBA" id="ARBA00010318"/>
    </source>
</evidence>
<evidence type="ECO:0000259" key="11">
    <source>
        <dbReference type="PROSITE" id="PS51850"/>
    </source>
</evidence>
<feature type="binding site" evidence="9">
    <location>
        <position position="53"/>
    </location>
    <ligand>
        <name>NADP(+)</name>
        <dbReference type="ChEBI" id="CHEBI:58349"/>
    </ligand>
</feature>
<feature type="binding site" evidence="9 10">
    <location>
        <position position="252"/>
    </location>
    <ligand>
        <name>substrate</name>
    </ligand>
</feature>